<feature type="domain" description="HTH araC/xylS-type" evidence="5">
    <location>
        <begin position="240"/>
        <end position="342"/>
    </location>
</feature>
<keyword evidence="3" id="KW-0804">Transcription</keyword>
<feature type="transmembrane region" description="Helical" evidence="4">
    <location>
        <begin position="123"/>
        <end position="144"/>
    </location>
</feature>
<feature type="transmembrane region" description="Helical" evidence="4">
    <location>
        <begin position="6"/>
        <end position="26"/>
    </location>
</feature>
<dbReference type="InterPro" id="IPR009057">
    <property type="entry name" value="Homeodomain-like_sf"/>
</dbReference>
<evidence type="ECO:0000256" key="1">
    <source>
        <dbReference type="ARBA" id="ARBA00023015"/>
    </source>
</evidence>
<reference evidence="6" key="2">
    <citation type="submission" date="2023-01" db="EMBL/GenBank/DDBJ databases">
        <authorList>
            <person name="Sun Q."/>
            <person name="Evtushenko L."/>
        </authorList>
    </citation>
    <scope>NUCLEOTIDE SEQUENCE</scope>
    <source>
        <strain evidence="6">VKM B-1499</strain>
    </source>
</reference>
<feature type="transmembrane region" description="Helical" evidence="4">
    <location>
        <begin position="187"/>
        <end position="206"/>
    </location>
</feature>
<name>A0ABQ5T3K1_9CAUL</name>
<feature type="transmembrane region" description="Helical" evidence="4">
    <location>
        <begin position="33"/>
        <end position="50"/>
    </location>
</feature>
<evidence type="ECO:0000259" key="5">
    <source>
        <dbReference type="PROSITE" id="PS01124"/>
    </source>
</evidence>
<dbReference type="Gene3D" id="1.10.10.60">
    <property type="entry name" value="Homeodomain-like"/>
    <property type="match status" value="1"/>
</dbReference>
<protein>
    <recommendedName>
        <fullName evidence="5">HTH araC/xylS-type domain-containing protein</fullName>
    </recommendedName>
</protein>
<dbReference type="InterPro" id="IPR018060">
    <property type="entry name" value="HTH_AraC"/>
</dbReference>
<dbReference type="Proteomes" id="UP001143509">
    <property type="component" value="Unassembled WGS sequence"/>
</dbReference>
<keyword evidence="4" id="KW-1133">Transmembrane helix</keyword>
<evidence type="ECO:0000256" key="4">
    <source>
        <dbReference type="SAM" id="Phobius"/>
    </source>
</evidence>
<dbReference type="PROSITE" id="PS01124">
    <property type="entry name" value="HTH_ARAC_FAMILY_2"/>
    <property type="match status" value="1"/>
</dbReference>
<gene>
    <name evidence="6" type="ORF">GCM10017620_03020</name>
</gene>
<evidence type="ECO:0000313" key="7">
    <source>
        <dbReference type="Proteomes" id="UP001143509"/>
    </source>
</evidence>
<feature type="transmembrane region" description="Helical" evidence="4">
    <location>
        <begin position="159"/>
        <end position="181"/>
    </location>
</feature>
<dbReference type="SUPFAM" id="SSF46689">
    <property type="entry name" value="Homeodomain-like"/>
    <property type="match status" value="1"/>
</dbReference>
<sequence length="359" mass="39193">MAVHQFDIIVRVAGATLLIVAAVVLWRRGRRADNRFFAPFAACLCGYLAGNTTESALQLSGALGHVAVLLSGFTAVFLWWFCLAVFDWTFRPRGPVLALGLGWIVVAAADRGVFGPALESRGLPWLLIVFGFVMMGHLAGRLYLDRDGDLLDRRRRSRLGVVVLLAGLLIVDMAADVILGLGWSSQIYAIAQNTVCLAFAAWLLALTADRPPLEALGFAPTSQTPVVSPNEATGLGARLRHLVEVEKIYLDPSLDLATFVRAMGASERAVRQLINHQLGYDHFRTFVNAQRMDEARRLLADPSRRGDKLIVIAMDSGFASLPSFNRIFQSVEGMAPSAYRRAMLADPAAQNDRGRDAGF</sequence>
<keyword evidence="7" id="KW-1185">Reference proteome</keyword>
<dbReference type="PROSITE" id="PS00041">
    <property type="entry name" value="HTH_ARAC_FAMILY_1"/>
    <property type="match status" value="1"/>
</dbReference>
<proteinExistence type="predicted"/>
<comment type="caution">
    <text evidence="6">The sequence shown here is derived from an EMBL/GenBank/DDBJ whole genome shotgun (WGS) entry which is preliminary data.</text>
</comment>
<evidence type="ECO:0000256" key="3">
    <source>
        <dbReference type="ARBA" id="ARBA00023163"/>
    </source>
</evidence>
<dbReference type="PANTHER" id="PTHR43280:SF29">
    <property type="entry name" value="ARAC-FAMILY TRANSCRIPTIONAL REGULATOR"/>
    <property type="match status" value="1"/>
</dbReference>
<dbReference type="RefSeq" id="WP_271163710.1">
    <property type="nucleotide sequence ID" value="NZ_BSFD01000001.1"/>
</dbReference>
<dbReference type="InterPro" id="IPR018062">
    <property type="entry name" value="HTH_AraC-typ_CS"/>
</dbReference>
<reference evidence="6" key="1">
    <citation type="journal article" date="2014" name="Int. J. Syst. Evol. Microbiol.">
        <title>Complete genome of a new Firmicutes species belonging to the dominant human colonic microbiota ('Ruminococcus bicirculans') reveals two chromosomes and a selective capacity to utilize plant glucans.</title>
        <authorList>
            <consortium name="NISC Comparative Sequencing Program"/>
            <person name="Wegmann U."/>
            <person name="Louis P."/>
            <person name="Goesmann A."/>
            <person name="Henrissat B."/>
            <person name="Duncan S.H."/>
            <person name="Flint H.J."/>
        </authorList>
    </citation>
    <scope>NUCLEOTIDE SEQUENCE</scope>
    <source>
        <strain evidence="6">VKM B-1499</strain>
    </source>
</reference>
<evidence type="ECO:0000313" key="6">
    <source>
        <dbReference type="EMBL" id="GLK47329.1"/>
    </source>
</evidence>
<keyword evidence="4" id="KW-0812">Transmembrane</keyword>
<dbReference type="SMART" id="SM00342">
    <property type="entry name" value="HTH_ARAC"/>
    <property type="match status" value="1"/>
</dbReference>
<organism evidence="6 7">
    <name type="scientific">Brevundimonas intermedia</name>
    <dbReference type="NCBI Taxonomy" id="74315"/>
    <lineage>
        <taxon>Bacteria</taxon>
        <taxon>Pseudomonadati</taxon>
        <taxon>Pseudomonadota</taxon>
        <taxon>Alphaproteobacteria</taxon>
        <taxon>Caulobacterales</taxon>
        <taxon>Caulobacteraceae</taxon>
        <taxon>Brevundimonas</taxon>
    </lineage>
</organism>
<feature type="transmembrane region" description="Helical" evidence="4">
    <location>
        <begin position="62"/>
        <end position="84"/>
    </location>
</feature>
<keyword evidence="4" id="KW-0472">Membrane</keyword>
<keyword evidence="2" id="KW-0238">DNA-binding</keyword>
<dbReference type="PANTHER" id="PTHR43280">
    <property type="entry name" value="ARAC-FAMILY TRANSCRIPTIONAL REGULATOR"/>
    <property type="match status" value="1"/>
</dbReference>
<dbReference type="EMBL" id="BSFD01000001">
    <property type="protein sequence ID" value="GLK47329.1"/>
    <property type="molecule type" value="Genomic_DNA"/>
</dbReference>
<evidence type="ECO:0000256" key="2">
    <source>
        <dbReference type="ARBA" id="ARBA00023125"/>
    </source>
</evidence>
<keyword evidence="1" id="KW-0805">Transcription regulation</keyword>
<accession>A0ABQ5T3K1</accession>
<dbReference type="Pfam" id="PF12833">
    <property type="entry name" value="HTH_18"/>
    <property type="match status" value="1"/>
</dbReference>
<feature type="transmembrane region" description="Helical" evidence="4">
    <location>
        <begin position="96"/>
        <end position="117"/>
    </location>
</feature>